<sequence length="264" mass="27221">MLSHLRQIFTTILFVCLSAATAFAAEWQVERTTKEVMYTVDRENWVSLQRGMAVPNNAWVSTGPRGRLALTRRTERLAIEPKTLAAVITREGLLSRKTEVVQRTGQIAADIEKRSRPHTYVHTPLLAAVVKGRSFTVTVTSRDASVSVDRGLVQVTSFTGGQSTDVGPGQQARVDQAQNIAVAGNGAPSVSSVEPTQAAVPAVGQPSPIGTGLGVSSFSGQTNGDNGSGNGNGDGRGGGDGNGGVKANGGGNGNGAGNGNGGRN</sequence>
<evidence type="ECO:0000313" key="4">
    <source>
        <dbReference type="Proteomes" id="UP001549031"/>
    </source>
</evidence>
<keyword evidence="4" id="KW-1185">Reference proteome</keyword>
<dbReference type="RefSeq" id="WP_247245866.1">
    <property type="nucleotide sequence ID" value="NZ_JALJRA010000021.1"/>
</dbReference>
<reference evidence="3 4" key="1">
    <citation type="submission" date="2024-06" db="EMBL/GenBank/DDBJ databases">
        <title>Genomic Encyclopedia of Type Strains, Phase IV (KMG-IV): sequencing the most valuable type-strain genomes for metagenomic binning, comparative biology and taxonomic classification.</title>
        <authorList>
            <person name="Goeker M."/>
        </authorList>
    </citation>
    <scope>NUCLEOTIDE SEQUENCE [LARGE SCALE GENOMIC DNA]</scope>
    <source>
        <strain evidence="3 4">DSM 105042</strain>
    </source>
</reference>
<proteinExistence type="predicted"/>
<feature type="chain" id="PRO_5047301054" description="FecR family protein" evidence="2">
    <location>
        <begin position="25"/>
        <end position="264"/>
    </location>
</feature>
<protein>
    <recommendedName>
        <fullName evidence="5">FecR family protein</fullName>
    </recommendedName>
</protein>
<organism evidence="3 4">
    <name type="scientific">Pseudorhizobium tarimense</name>
    <dbReference type="NCBI Taxonomy" id="1079109"/>
    <lineage>
        <taxon>Bacteria</taxon>
        <taxon>Pseudomonadati</taxon>
        <taxon>Pseudomonadota</taxon>
        <taxon>Alphaproteobacteria</taxon>
        <taxon>Hyphomicrobiales</taxon>
        <taxon>Rhizobiaceae</taxon>
        <taxon>Rhizobium/Agrobacterium group</taxon>
        <taxon>Pseudorhizobium</taxon>
    </lineage>
</organism>
<feature type="compositionally biased region" description="Gly residues" evidence="1">
    <location>
        <begin position="226"/>
        <end position="264"/>
    </location>
</feature>
<evidence type="ECO:0000313" key="3">
    <source>
        <dbReference type="EMBL" id="MET3588146.1"/>
    </source>
</evidence>
<name>A0ABV2HC89_9HYPH</name>
<accession>A0ABV2HC89</accession>
<dbReference type="PANTHER" id="PTHR38731">
    <property type="entry name" value="LIPL45-RELATED LIPOPROTEIN-RELATED"/>
    <property type="match status" value="1"/>
</dbReference>
<feature type="signal peptide" evidence="2">
    <location>
        <begin position="1"/>
        <end position="24"/>
    </location>
</feature>
<dbReference type="Gene3D" id="2.60.120.1440">
    <property type="match status" value="1"/>
</dbReference>
<keyword evidence="2" id="KW-0732">Signal</keyword>
<evidence type="ECO:0000256" key="2">
    <source>
        <dbReference type="SAM" id="SignalP"/>
    </source>
</evidence>
<feature type="region of interest" description="Disordered" evidence="1">
    <location>
        <begin position="185"/>
        <end position="264"/>
    </location>
</feature>
<evidence type="ECO:0008006" key="5">
    <source>
        <dbReference type="Google" id="ProtNLM"/>
    </source>
</evidence>
<evidence type="ECO:0000256" key="1">
    <source>
        <dbReference type="SAM" id="MobiDB-lite"/>
    </source>
</evidence>
<dbReference type="EMBL" id="JBEPLJ010000020">
    <property type="protein sequence ID" value="MET3588146.1"/>
    <property type="molecule type" value="Genomic_DNA"/>
</dbReference>
<gene>
    <name evidence="3" type="ORF">ABID21_004279</name>
</gene>
<dbReference type="PANTHER" id="PTHR38731:SF3">
    <property type="entry name" value="BLL6125 PROTEIN"/>
    <property type="match status" value="1"/>
</dbReference>
<dbReference type="Proteomes" id="UP001549031">
    <property type="component" value="Unassembled WGS sequence"/>
</dbReference>
<comment type="caution">
    <text evidence="3">The sequence shown here is derived from an EMBL/GenBank/DDBJ whole genome shotgun (WGS) entry which is preliminary data.</text>
</comment>